<evidence type="ECO:0000313" key="1">
    <source>
        <dbReference type="EMBL" id="MBB6714783.1"/>
    </source>
</evidence>
<name>A0A7X0VRA3_9CLOT</name>
<dbReference type="AlphaFoldDB" id="A0A7X0VRA3"/>
<dbReference type="Pfam" id="PF20701">
    <property type="entry name" value="HetE-N"/>
    <property type="match status" value="1"/>
</dbReference>
<reference evidence="1 2" key="1">
    <citation type="submission" date="2020-08" db="EMBL/GenBank/DDBJ databases">
        <title>Clostridia isolated from Swiss meat.</title>
        <authorList>
            <person name="Wambui J."/>
            <person name="Stevens M.J.A."/>
            <person name="Stephan R."/>
        </authorList>
    </citation>
    <scope>NUCLEOTIDE SEQUENCE [LARGE SCALE GENOMIC DNA]</scope>
    <source>
        <strain evidence="1 2">CM001</strain>
    </source>
</reference>
<organism evidence="1 2">
    <name type="scientific">Clostridium gasigenes</name>
    <dbReference type="NCBI Taxonomy" id="94869"/>
    <lineage>
        <taxon>Bacteria</taxon>
        <taxon>Bacillati</taxon>
        <taxon>Bacillota</taxon>
        <taxon>Clostridia</taxon>
        <taxon>Eubacteriales</taxon>
        <taxon>Clostridiaceae</taxon>
        <taxon>Clostridium</taxon>
    </lineage>
</organism>
<evidence type="ECO:0000313" key="2">
    <source>
        <dbReference type="Proteomes" id="UP000585258"/>
    </source>
</evidence>
<dbReference type="EMBL" id="JACKWY010000004">
    <property type="protein sequence ID" value="MBB6714783.1"/>
    <property type="molecule type" value="Genomic_DNA"/>
</dbReference>
<accession>A0A7X0VRA3</accession>
<proteinExistence type="predicted"/>
<dbReference type="RefSeq" id="WP_185164267.1">
    <property type="nucleotide sequence ID" value="NZ_JACKWY010000004.1"/>
</dbReference>
<protein>
    <submittedName>
        <fullName evidence="1">Uncharacterized protein</fullName>
    </submittedName>
</protein>
<gene>
    <name evidence="1" type="ORF">H7E68_08565</name>
</gene>
<sequence>MEMLTTTILSGMVWDIIKGGGKLTADYLKKKLKAWILEEESYQVITSSINDASDNDKKSIKYLDAYIDSDDKIKEILKTATPTVGYMQDNNSYIGSVNATGNKGTQTITINNGGDIETKK</sequence>
<comment type="caution">
    <text evidence="1">The sequence shown here is derived from an EMBL/GenBank/DDBJ whole genome shotgun (WGS) entry which is preliminary data.</text>
</comment>
<dbReference type="Proteomes" id="UP000585258">
    <property type="component" value="Unassembled WGS sequence"/>
</dbReference>